<feature type="domain" description="Tetracyclin repressor-like C-terminal" evidence="1">
    <location>
        <begin position="84"/>
        <end position="210"/>
    </location>
</feature>
<dbReference type="Proteomes" id="UP000184522">
    <property type="component" value="Unassembled WGS sequence"/>
</dbReference>
<keyword evidence="3" id="KW-1185">Reference proteome</keyword>
<dbReference type="AlphaFoldDB" id="A0A1M5V1V8"/>
<evidence type="ECO:0000259" key="1">
    <source>
        <dbReference type="Pfam" id="PF17931"/>
    </source>
</evidence>
<dbReference type="Pfam" id="PF17931">
    <property type="entry name" value="TetR_C_23"/>
    <property type="match status" value="1"/>
</dbReference>
<proteinExistence type="predicted"/>
<dbReference type="InterPro" id="IPR041673">
    <property type="entry name" value="TetR_C_23"/>
</dbReference>
<dbReference type="SUPFAM" id="SSF48498">
    <property type="entry name" value="Tetracyclin repressor-like, C-terminal domain"/>
    <property type="match status" value="1"/>
</dbReference>
<sequence>MAKKKSISQTDLITFYMDYVLMHDHKPKSVYAFAKDNNFEESKFYEHFGSFEALEQSIFKVFFDNTLTALEKSEDYQSFDARNKLLSFYYTFFENLTANRSYVVHAIGNQKEGMKSLKVLSHLKKSFNNYIERLGINTIDLKQEQLEKLQNRGLKESAWFQLLVTMKFWLDDTSPSFEKTDIFIEKSVKASFDLIDTTPLKSIIDFGKFLFKERMHNN</sequence>
<dbReference type="EMBL" id="FQWS01000002">
    <property type="protein sequence ID" value="SHH69199.1"/>
    <property type="molecule type" value="Genomic_DNA"/>
</dbReference>
<dbReference type="Gene3D" id="1.10.357.10">
    <property type="entry name" value="Tetracycline Repressor, domain 2"/>
    <property type="match status" value="1"/>
</dbReference>
<evidence type="ECO:0000313" key="2">
    <source>
        <dbReference type="EMBL" id="SHH69199.1"/>
    </source>
</evidence>
<dbReference type="InterPro" id="IPR036271">
    <property type="entry name" value="Tet_transcr_reg_TetR-rel_C_sf"/>
</dbReference>
<dbReference type="STRING" id="1089305.SAMN05444148_2687"/>
<dbReference type="OrthoDB" id="977687at2"/>
<organism evidence="2 3">
    <name type="scientific">Winogradskyella jejuensis</name>
    <dbReference type="NCBI Taxonomy" id="1089305"/>
    <lineage>
        <taxon>Bacteria</taxon>
        <taxon>Pseudomonadati</taxon>
        <taxon>Bacteroidota</taxon>
        <taxon>Flavobacteriia</taxon>
        <taxon>Flavobacteriales</taxon>
        <taxon>Flavobacteriaceae</taxon>
        <taxon>Winogradskyella</taxon>
    </lineage>
</organism>
<reference evidence="3" key="1">
    <citation type="submission" date="2016-11" db="EMBL/GenBank/DDBJ databases">
        <authorList>
            <person name="Varghese N."/>
            <person name="Submissions S."/>
        </authorList>
    </citation>
    <scope>NUCLEOTIDE SEQUENCE [LARGE SCALE GENOMIC DNA]</scope>
    <source>
        <strain evidence="3">DSM 25330</strain>
    </source>
</reference>
<dbReference type="RefSeq" id="WP_073087249.1">
    <property type="nucleotide sequence ID" value="NZ_FQWS01000002.1"/>
</dbReference>
<accession>A0A1M5V1V8</accession>
<name>A0A1M5V1V8_9FLAO</name>
<evidence type="ECO:0000313" key="3">
    <source>
        <dbReference type="Proteomes" id="UP000184522"/>
    </source>
</evidence>
<protein>
    <recommendedName>
        <fullName evidence="1">Tetracyclin repressor-like C-terminal domain-containing protein</fullName>
    </recommendedName>
</protein>
<gene>
    <name evidence="2" type="ORF">SAMN05444148_2687</name>
</gene>